<proteinExistence type="predicted"/>
<feature type="domain" description="Transcription regulator TrmB N-terminal" evidence="1">
    <location>
        <begin position="8"/>
        <end position="76"/>
    </location>
</feature>
<reference evidence="2 3" key="1">
    <citation type="journal article" date="2016" name="Nat. Commun.">
        <title>Thousands of microbial genomes shed light on interconnected biogeochemical processes in an aquifer system.</title>
        <authorList>
            <person name="Anantharaman K."/>
            <person name="Brown C.T."/>
            <person name="Hug L.A."/>
            <person name="Sharon I."/>
            <person name="Castelle C.J."/>
            <person name="Probst A.J."/>
            <person name="Thomas B.C."/>
            <person name="Singh A."/>
            <person name="Wilkins M.J."/>
            <person name="Karaoz U."/>
            <person name="Brodie E.L."/>
            <person name="Williams K.H."/>
            <person name="Hubbard S.S."/>
            <person name="Banfield J.F."/>
        </authorList>
    </citation>
    <scope>NUCLEOTIDE SEQUENCE [LARGE SCALE GENOMIC DNA]</scope>
</reference>
<dbReference type="InterPro" id="IPR036388">
    <property type="entry name" value="WH-like_DNA-bd_sf"/>
</dbReference>
<dbReference type="Gene3D" id="1.10.10.10">
    <property type="entry name" value="Winged helix-like DNA-binding domain superfamily/Winged helix DNA-binding domain"/>
    <property type="match status" value="1"/>
</dbReference>
<dbReference type="SUPFAM" id="SSF46785">
    <property type="entry name" value="Winged helix' DNA-binding domain"/>
    <property type="match status" value="1"/>
</dbReference>
<name>A0A1F8H881_9BACT</name>
<dbReference type="PANTHER" id="PTHR34293:SF1">
    <property type="entry name" value="HTH-TYPE TRANSCRIPTIONAL REGULATOR TRMBL2"/>
    <property type="match status" value="1"/>
</dbReference>
<evidence type="ECO:0000313" key="3">
    <source>
        <dbReference type="Proteomes" id="UP000178155"/>
    </source>
</evidence>
<dbReference type="Pfam" id="PF01978">
    <property type="entry name" value="TrmB"/>
    <property type="match status" value="1"/>
</dbReference>
<evidence type="ECO:0000313" key="2">
    <source>
        <dbReference type="EMBL" id="OGN33390.1"/>
    </source>
</evidence>
<dbReference type="PANTHER" id="PTHR34293">
    <property type="entry name" value="HTH-TYPE TRANSCRIPTIONAL REGULATOR TRMBL2"/>
    <property type="match status" value="1"/>
</dbReference>
<evidence type="ECO:0000259" key="1">
    <source>
        <dbReference type="Pfam" id="PF01978"/>
    </source>
</evidence>
<dbReference type="EMBL" id="MGKW01000031">
    <property type="protein sequence ID" value="OGN33390.1"/>
    <property type="molecule type" value="Genomic_DNA"/>
</dbReference>
<gene>
    <name evidence="2" type="ORF">A3I39_01770</name>
</gene>
<accession>A0A1F8H881</accession>
<dbReference type="AlphaFoldDB" id="A0A1F8H881"/>
<dbReference type="InterPro" id="IPR051797">
    <property type="entry name" value="TrmB-like"/>
</dbReference>
<comment type="caution">
    <text evidence="2">The sequence shown here is derived from an EMBL/GenBank/DDBJ whole genome shotgun (WGS) entry which is preliminary data.</text>
</comment>
<organism evidence="2 3">
    <name type="scientific">Candidatus Yanofskybacteria bacterium RIFCSPLOWO2_02_FULL_47_9b</name>
    <dbReference type="NCBI Taxonomy" id="1802708"/>
    <lineage>
        <taxon>Bacteria</taxon>
        <taxon>Candidatus Yanofskyibacteriota</taxon>
    </lineage>
</organism>
<dbReference type="InterPro" id="IPR036390">
    <property type="entry name" value="WH_DNA-bd_sf"/>
</dbReference>
<protein>
    <recommendedName>
        <fullName evidence="1">Transcription regulator TrmB N-terminal domain-containing protein</fullName>
    </recommendedName>
</protein>
<sequence length="252" mass="28751">MNTAKELAEVFNMSLNEAKVYLALNNQGSSMVSRVGKSANLPRTAVYPPLMSLVKRGFVGTTVSGKRKYYTAVSPEQLRNLMEQKKSSLETLISEMRRKEQIASPEHNLDIVHYPGRNGIMTAAQVFLQETREKMWYTFESPIEITELIGLNFLEDYVKARVERGIHAKVIVSSNVDVPWLRNFMKKDKEQLREVIVINPREYPFDSTIAVTKGITKLVNGSGNPFAVIIRNDNLAQNLMSLHKLIWSRYKE</sequence>
<dbReference type="InterPro" id="IPR002831">
    <property type="entry name" value="Tscrpt_reg_TrmB_N"/>
</dbReference>
<dbReference type="Proteomes" id="UP000178155">
    <property type="component" value="Unassembled WGS sequence"/>
</dbReference>